<protein>
    <submittedName>
        <fullName evidence="1">Uncharacterized protein</fullName>
    </submittedName>
</protein>
<accession>A0ACB9ZT92</accession>
<name>A0ACB9ZT92_CATRO</name>
<organism evidence="1 2">
    <name type="scientific">Catharanthus roseus</name>
    <name type="common">Madagascar periwinkle</name>
    <name type="synonym">Vinca rosea</name>
    <dbReference type="NCBI Taxonomy" id="4058"/>
    <lineage>
        <taxon>Eukaryota</taxon>
        <taxon>Viridiplantae</taxon>
        <taxon>Streptophyta</taxon>
        <taxon>Embryophyta</taxon>
        <taxon>Tracheophyta</taxon>
        <taxon>Spermatophyta</taxon>
        <taxon>Magnoliopsida</taxon>
        <taxon>eudicotyledons</taxon>
        <taxon>Gunneridae</taxon>
        <taxon>Pentapetalae</taxon>
        <taxon>asterids</taxon>
        <taxon>lamiids</taxon>
        <taxon>Gentianales</taxon>
        <taxon>Apocynaceae</taxon>
        <taxon>Rauvolfioideae</taxon>
        <taxon>Vinceae</taxon>
        <taxon>Catharanthinae</taxon>
        <taxon>Catharanthus</taxon>
    </lineage>
</organism>
<dbReference type="Proteomes" id="UP001060085">
    <property type="component" value="Linkage Group LG08"/>
</dbReference>
<reference evidence="2" key="1">
    <citation type="journal article" date="2023" name="Nat. Plants">
        <title>Single-cell RNA sequencing provides a high-resolution roadmap for understanding the multicellular compartmentation of specialized metabolism.</title>
        <authorList>
            <person name="Sun S."/>
            <person name="Shen X."/>
            <person name="Li Y."/>
            <person name="Li Y."/>
            <person name="Wang S."/>
            <person name="Li R."/>
            <person name="Zhang H."/>
            <person name="Shen G."/>
            <person name="Guo B."/>
            <person name="Wei J."/>
            <person name="Xu J."/>
            <person name="St-Pierre B."/>
            <person name="Chen S."/>
            <person name="Sun C."/>
        </authorList>
    </citation>
    <scope>NUCLEOTIDE SEQUENCE [LARGE SCALE GENOMIC DNA]</scope>
</reference>
<dbReference type="EMBL" id="CM044708">
    <property type="protein sequence ID" value="KAI5650653.1"/>
    <property type="molecule type" value="Genomic_DNA"/>
</dbReference>
<comment type="caution">
    <text evidence="1">The sequence shown here is derived from an EMBL/GenBank/DDBJ whole genome shotgun (WGS) entry which is preliminary data.</text>
</comment>
<keyword evidence="2" id="KW-1185">Reference proteome</keyword>
<sequence>MKGINFLVIIFMIILGVCGISNGQQGLRKNYYAKSCPIAETIVKQISEKLVAQNANVAARLLRLHFHDCFVRGCDGSVLIDSTPINTAEKAALPNRFVSGFEIIDEIKAELERRCPGTVSCADIIALAARDTVSYQYRRPLWEVFTGRKDGRVSLIAEAAANLPSPFVGFLALVKNFADQGLNWEDLVILSGGHTIGNTHCTLLTNRLYNFTGNGSGTDPDINPGYAKNLMRICPNGGDPLKVLEMDPRSSTNFDTNYYKLVSRNMGIFQSDEALLKDPKAAKLVKDLQNPRLFFPRFAASMKKMGEIISLKNGEGEIRKNCRVVN</sequence>
<gene>
    <name evidence="1" type="ORF">M9H77_36658</name>
</gene>
<evidence type="ECO:0000313" key="1">
    <source>
        <dbReference type="EMBL" id="KAI5650653.1"/>
    </source>
</evidence>
<evidence type="ECO:0000313" key="2">
    <source>
        <dbReference type="Proteomes" id="UP001060085"/>
    </source>
</evidence>
<proteinExistence type="predicted"/>